<sequence length="1182" mass="134412">MQSIPRFSNAKQPISYPTIATGNSQKEKDLADNLCDSGHPLDLDTIFKDTTTEVRQLLNIDRVSIFRFYPDKSWHGEFIAEAVVEGCGSLLTEECYEYFGDGQVQYHLGHVEAVADIYTADLSPQHVDILEQLQVRASLAVPILKYQSLWGILCLHHCQSPRLWSAEEIDLVQQIVERLKDSVQQTENISQSYSQTKVFSNNINRERAIAKTISKIRQSLDIGVLFQSVTTEIKQLLEADRVAIFQFTPDQDWEGEFVSEDVSEDWRSVLTQRVYEHSFETQFADQYDERQVQIITDIYTTQLSGDYINVLERFEVRASLAVPISQGEQLWGLLCVHQCEHVRHWSLDDIKFVQKIVEYLSFALQQLKLLEQLRYQTEQQKSLTGVITRIRESLDLETIFQTTAQEVRHLLKADQVGIFFFQNEQYWEGQFVAEDCGKGISSILEEKVYDRNFGERYAPLYQEGRMYISHNIFEGDIQNDDVQKLERLGIKANVVSPIMNGDELWGLLCIHHCQGPRQWQLSEIEFIDQIAKHLGVALEQWSQVEQLRLQAAQLAHVSSRELALEQQQLLSQTINAIRDSLQIEEIFDTTTKSIQSLFKTDRVVIYQFNADWSGQFVAESVADGWPVLVGSQGINQDPYLMETQGGRYARQETLAVDDIYQTDYKAHHMRLLADSDARAYMIVPIMEGNRLWGLLAACQNSRPRHWETDEIDFLAQVSTQLGVALNQAEAVARVRDQAAALQKATDRQRALTMTIDKIRQSLDIDIIFTTTTQEVRQLLEVDRVAIYRFNADWSGAFVADSIVDGWQPAVPNQAIIQDVFSRPDQDGQLPRNEVFVPISQGEKLWGLLVAYQTSKPRYWDDDEVGLLAQVGTQLGIALQQAELLRKTQQQTAKLNQTLETLKSTQARLVQGEKMAGLGQLAAGIAHEINNPVGFISSNLEPMQNYITGLLELLTLYQQHYPEPEQLIQNKIDDIEVDFILEDLPKIMASMKMGTNRIVDIVQSMQNFSRVDEAAIKDVDIHQGIDSALLILKHRLKACKQRPTINVVKYYGELPTIHCYASHLNQVFMNILVNAVDAFDDLEHYHGQMPEIEISTRWQESQNTLVVEISDNGRGIPEDVLASIFNPFFTTKPVGKGTGLGLSISYQIVTEMHGGKLYCQSTVGQGTTFCIEIPLTIAEKIGS</sequence>
<evidence type="ECO:0000256" key="5">
    <source>
        <dbReference type="ARBA" id="ARBA00022679"/>
    </source>
</evidence>
<dbReference type="InterPro" id="IPR016132">
    <property type="entry name" value="Phyto_chromo_attachment"/>
</dbReference>
<evidence type="ECO:0000256" key="6">
    <source>
        <dbReference type="ARBA" id="ARBA00022741"/>
    </source>
</evidence>
<keyword evidence="13" id="KW-1185">Reference proteome</keyword>
<evidence type="ECO:0000256" key="3">
    <source>
        <dbReference type="ARBA" id="ARBA00012438"/>
    </source>
</evidence>
<feature type="domain" description="Phytochrome chromophore attachment site" evidence="10">
    <location>
        <begin position="763"/>
        <end position="817"/>
    </location>
</feature>
<keyword evidence="6" id="KW-0547">Nucleotide-binding</keyword>
<dbReference type="SMART" id="SM00065">
    <property type="entry name" value="GAF"/>
    <property type="match status" value="5"/>
</dbReference>
<dbReference type="SUPFAM" id="SSF47384">
    <property type="entry name" value="Homodimeric domain of signal transducing histidine kinase"/>
    <property type="match status" value="1"/>
</dbReference>
<accession>A0A6M0RPZ1</accession>
<evidence type="ECO:0000259" key="11">
    <source>
        <dbReference type="PROSITE" id="PS50109"/>
    </source>
</evidence>
<feature type="domain" description="Histidine kinase" evidence="11">
    <location>
        <begin position="923"/>
        <end position="1176"/>
    </location>
</feature>
<keyword evidence="9" id="KW-0902">Two-component regulatory system</keyword>
<dbReference type="SUPFAM" id="SSF55874">
    <property type="entry name" value="ATPase domain of HSP90 chaperone/DNA topoisomerase II/histidine kinase"/>
    <property type="match status" value="1"/>
</dbReference>
<evidence type="ECO:0000259" key="10">
    <source>
        <dbReference type="PROSITE" id="PS50046"/>
    </source>
</evidence>
<dbReference type="InterPro" id="IPR003594">
    <property type="entry name" value="HATPase_dom"/>
</dbReference>
<dbReference type="Gene3D" id="3.30.565.10">
    <property type="entry name" value="Histidine kinase-like ATPase, C-terminal domain"/>
    <property type="match status" value="1"/>
</dbReference>
<dbReference type="Pfam" id="PF02518">
    <property type="entry name" value="HATPase_c"/>
    <property type="match status" value="1"/>
</dbReference>
<evidence type="ECO:0000256" key="1">
    <source>
        <dbReference type="ARBA" id="ARBA00000085"/>
    </source>
</evidence>
<dbReference type="RefSeq" id="WP_163700097.1">
    <property type="nucleotide sequence ID" value="NZ_QXHD01000004.1"/>
</dbReference>
<dbReference type="InterPro" id="IPR003018">
    <property type="entry name" value="GAF"/>
</dbReference>
<dbReference type="Pfam" id="PF01590">
    <property type="entry name" value="GAF"/>
    <property type="match status" value="5"/>
</dbReference>
<organism evidence="12 13">
    <name type="scientific">Adonisia turfae CCMR0081</name>
    <dbReference type="NCBI Taxonomy" id="2292702"/>
    <lineage>
        <taxon>Bacteria</taxon>
        <taxon>Bacillati</taxon>
        <taxon>Cyanobacteriota</taxon>
        <taxon>Adonisia</taxon>
        <taxon>Adonisia turfae</taxon>
    </lineage>
</organism>
<dbReference type="InterPro" id="IPR029016">
    <property type="entry name" value="GAF-like_dom_sf"/>
</dbReference>
<keyword evidence="8" id="KW-0067">ATP-binding</keyword>
<dbReference type="Gene3D" id="3.30.450.40">
    <property type="match status" value="7"/>
</dbReference>
<dbReference type="Proteomes" id="UP000481033">
    <property type="component" value="Unassembled WGS sequence"/>
</dbReference>
<reference evidence="12 13" key="1">
    <citation type="journal article" date="2020" name="Microb. Ecol.">
        <title>Ecogenomics of the Marine Benthic Filamentous Cyanobacterium Adonisia.</title>
        <authorList>
            <person name="Walter J.M."/>
            <person name="Coutinho F.H."/>
            <person name="Leomil L."/>
            <person name="Hargreaves P.I."/>
            <person name="Campeao M.E."/>
            <person name="Vieira V.V."/>
            <person name="Silva B.S."/>
            <person name="Fistarol G.O."/>
            <person name="Salomon P.S."/>
            <person name="Sawabe T."/>
            <person name="Mino S."/>
            <person name="Hosokawa M."/>
            <person name="Miyashita H."/>
            <person name="Maruyama F."/>
            <person name="van Verk M.C."/>
            <person name="Dutilh B.E."/>
            <person name="Thompson C.C."/>
            <person name="Thompson F.L."/>
        </authorList>
    </citation>
    <scope>NUCLEOTIDE SEQUENCE [LARGE SCALE GENOMIC DNA]</scope>
    <source>
        <strain evidence="12 13">CCMR0081</strain>
    </source>
</reference>
<feature type="domain" description="Phytochrome chromophore attachment site" evidence="10">
    <location>
        <begin position="582"/>
        <end position="720"/>
    </location>
</feature>
<dbReference type="PANTHER" id="PTHR43065:SF10">
    <property type="entry name" value="PEROXIDE STRESS-ACTIVATED HISTIDINE KINASE MAK3"/>
    <property type="match status" value="1"/>
</dbReference>
<feature type="domain" description="Phytochrome chromophore attachment site" evidence="10">
    <location>
        <begin position="221"/>
        <end position="359"/>
    </location>
</feature>
<keyword evidence="7" id="KW-0418">Kinase</keyword>
<dbReference type="EC" id="2.7.13.3" evidence="3"/>
<evidence type="ECO:0000313" key="12">
    <source>
        <dbReference type="EMBL" id="NEZ57930.1"/>
    </source>
</evidence>
<evidence type="ECO:0000256" key="4">
    <source>
        <dbReference type="ARBA" id="ARBA00022553"/>
    </source>
</evidence>
<dbReference type="InterPro" id="IPR005467">
    <property type="entry name" value="His_kinase_dom"/>
</dbReference>
<protein>
    <recommendedName>
        <fullName evidence="3">histidine kinase</fullName>
        <ecNumber evidence="3">2.7.13.3</ecNumber>
    </recommendedName>
</protein>
<feature type="domain" description="Phytochrome chromophore attachment site" evidence="10">
    <location>
        <begin position="42"/>
        <end position="178"/>
    </location>
</feature>
<evidence type="ECO:0000256" key="2">
    <source>
        <dbReference type="ARBA" id="ARBA00006402"/>
    </source>
</evidence>
<feature type="domain" description="Phytochrome chromophore attachment site" evidence="10">
    <location>
        <begin position="395"/>
        <end position="533"/>
    </location>
</feature>
<dbReference type="PROSITE" id="PS50046">
    <property type="entry name" value="PHYTOCHROME_2"/>
    <property type="match status" value="6"/>
</dbReference>
<evidence type="ECO:0000313" key="13">
    <source>
        <dbReference type="Proteomes" id="UP000481033"/>
    </source>
</evidence>
<feature type="domain" description="Phytochrome chromophore attachment site" evidence="10">
    <location>
        <begin position="834"/>
        <end position="873"/>
    </location>
</feature>
<dbReference type="InterPro" id="IPR004358">
    <property type="entry name" value="Sig_transdc_His_kin-like_C"/>
</dbReference>
<comment type="catalytic activity">
    <reaction evidence="1">
        <text>ATP + protein L-histidine = ADP + protein N-phospho-L-histidine.</text>
        <dbReference type="EC" id="2.7.13.3"/>
    </reaction>
</comment>
<comment type="similarity">
    <text evidence="2">In the N-terminal section; belongs to the phytochrome family.</text>
</comment>
<dbReference type="GO" id="GO:0000155">
    <property type="term" value="F:phosphorelay sensor kinase activity"/>
    <property type="evidence" value="ECO:0007669"/>
    <property type="project" value="InterPro"/>
</dbReference>
<dbReference type="AlphaFoldDB" id="A0A6M0RPZ1"/>
<dbReference type="Gene3D" id="1.10.287.130">
    <property type="match status" value="1"/>
</dbReference>
<dbReference type="InterPro" id="IPR036097">
    <property type="entry name" value="HisK_dim/P_sf"/>
</dbReference>
<dbReference type="CDD" id="cd00082">
    <property type="entry name" value="HisKA"/>
    <property type="match status" value="1"/>
</dbReference>
<evidence type="ECO:0000256" key="7">
    <source>
        <dbReference type="ARBA" id="ARBA00022777"/>
    </source>
</evidence>
<evidence type="ECO:0000256" key="8">
    <source>
        <dbReference type="ARBA" id="ARBA00022840"/>
    </source>
</evidence>
<dbReference type="PROSITE" id="PS50109">
    <property type="entry name" value="HIS_KIN"/>
    <property type="match status" value="1"/>
</dbReference>
<proteinExistence type="inferred from homology"/>
<dbReference type="PANTHER" id="PTHR43065">
    <property type="entry name" value="SENSOR HISTIDINE KINASE"/>
    <property type="match status" value="1"/>
</dbReference>
<gene>
    <name evidence="12" type="ORF">DXZ20_20240</name>
</gene>
<keyword evidence="5" id="KW-0808">Transferase</keyword>
<evidence type="ECO:0000256" key="9">
    <source>
        <dbReference type="ARBA" id="ARBA00023012"/>
    </source>
</evidence>
<dbReference type="PRINTS" id="PR00344">
    <property type="entry name" value="BCTRLSENSOR"/>
</dbReference>
<comment type="caution">
    <text evidence="12">The sequence shown here is derived from an EMBL/GenBank/DDBJ whole genome shotgun (WGS) entry which is preliminary data.</text>
</comment>
<keyword evidence="4" id="KW-0597">Phosphoprotein</keyword>
<dbReference type="SUPFAM" id="SSF55781">
    <property type="entry name" value="GAF domain-like"/>
    <property type="match status" value="5"/>
</dbReference>
<dbReference type="EMBL" id="QXHD01000004">
    <property type="protein sequence ID" value="NEZ57930.1"/>
    <property type="molecule type" value="Genomic_DNA"/>
</dbReference>
<dbReference type="InterPro" id="IPR036890">
    <property type="entry name" value="HATPase_C_sf"/>
</dbReference>
<name>A0A6M0RPZ1_9CYAN</name>
<dbReference type="GO" id="GO:0005524">
    <property type="term" value="F:ATP binding"/>
    <property type="evidence" value="ECO:0007669"/>
    <property type="project" value="UniProtKB-KW"/>
</dbReference>
<dbReference type="InterPro" id="IPR003661">
    <property type="entry name" value="HisK_dim/P_dom"/>
</dbReference>
<dbReference type="SMART" id="SM00387">
    <property type="entry name" value="HATPase_c"/>
    <property type="match status" value="1"/>
</dbReference>